<comment type="caution">
    <text evidence="1">The sequence shown here is derived from an EMBL/GenBank/DDBJ whole genome shotgun (WGS) entry which is preliminary data.</text>
</comment>
<keyword evidence="2" id="KW-1185">Reference proteome</keyword>
<evidence type="ECO:0000313" key="1">
    <source>
        <dbReference type="EMBL" id="GIY41846.1"/>
    </source>
</evidence>
<dbReference type="AlphaFoldDB" id="A0AAV4T935"/>
<proteinExistence type="predicted"/>
<evidence type="ECO:0000313" key="2">
    <source>
        <dbReference type="Proteomes" id="UP001054945"/>
    </source>
</evidence>
<gene>
    <name evidence="1" type="ORF">CEXT_306251</name>
</gene>
<protein>
    <submittedName>
        <fullName evidence="1">Uncharacterized protein</fullName>
    </submittedName>
</protein>
<organism evidence="1 2">
    <name type="scientific">Caerostris extrusa</name>
    <name type="common">Bark spider</name>
    <name type="synonym">Caerostris bankana</name>
    <dbReference type="NCBI Taxonomy" id="172846"/>
    <lineage>
        <taxon>Eukaryota</taxon>
        <taxon>Metazoa</taxon>
        <taxon>Ecdysozoa</taxon>
        <taxon>Arthropoda</taxon>
        <taxon>Chelicerata</taxon>
        <taxon>Arachnida</taxon>
        <taxon>Araneae</taxon>
        <taxon>Araneomorphae</taxon>
        <taxon>Entelegynae</taxon>
        <taxon>Araneoidea</taxon>
        <taxon>Araneidae</taxon>
        <taxon>Caerostris</taxon>
    </lineage>
</organism>
<dbReference type="EMBL" id="BPLR01010765">
    <property type="protein sequence ID" value="GIY41846.1"/>
    <property type="molecule type" value="Genomic_DNA"/>
</dbReference>
<reference evidence="1 2" key="1">
    <citation type="submission" date="2021-06" db="EMBL/GenBank/DDBJ databases">
        <title>Caerostris extrusa draft genome.</title>
        <authorList>
            <person name="Kono N."/>
            <person name="Arakawa K."/>
        </authorList>
    </citation>
    <scope>NUCLEOTIDE SEQUENCE [LARGE SCALE GENOMIC DNA]</scope>
</reference>
<dbReference type="Proteomes" id="UP001054945">
    <property type="component" value="Unassembled WGS sequence"/>
</dbReference>
<sequence>MLECSAPPFRLHVGLLTLKALPYTLDSGLLVLLYCRTFQKLITLEPETILFLEGKEKKNGLFSARKRFGVFLSGERFLADVFRGSFSLGKFSSKTFSSKTIFYLKINDIFYSVRTIYT</sequence>
<accession>A0AAV4T935</accession>
<name>A0AAV4T935_CAEEX</name>